<comment type="similarity">
    <text evidence="1">Belongs to the protein kinase superfamily. CMGC Ser/Thr protein kinase family. MNB/DYRK subfamily.</text>
</comment>
<feature type="compositionally biased region" description="Polar residues" evidence="11">
    <location>
        <begin position="44"/>
        <end position="70"/>
    </location>
</feature>
<evidence type="ECO:0000313" key="13">
    <source>
        <dbReference type="EMBL" id="CAI2386468.1"/>
    </source>
</evidence>
<feature type="compositionally biased region" description="Basic residues" evidence="11">
    <location>
        <begin position="189"/>
        <end position="199"/>
    </location>
</feature>
<keyword evidence="3" id="KW-0723">Serine/threonine-protein kinase</keyword>
<organism evidence="13 14">
    <name type="scientific">Euplotes crassus</name>
    <dbReference type="NCBI Taxonomy" id="5936"/>
    <lineage>
        <taxon>Eukaryota</taxon>
        <taxon>Sar</taxon>
        <taxon>Alveolata</taxon>
        <taxon>Ciliophora</taxon>
        <taxon>Intramacronucleata</taxon>
        <taxon>Spirotrichea</taxon>
        <taxon>Hypotrichia</taxon>
        <taxon>Euplotida</taxon>
        <taxon>Euplotidae</taxon>
        <taxon>Moneuplotes</taxon>
    </lineage>
</organism>
<feature type="region of interest" description="Disordered" evidence="11">
    <location>
        <begin position="168"/>
        <end position="314"/>
    </location>
</feature>
<dbReference type="PANTHER" id="PTHR24058:SF22">
    <property type="entry name" value="DUAL SPECIFICITY TYROSINE-PHOSPHORYLATION-REGULATED KINASE 4"/>
    <property type="match status" value="1"/>
</dbReference>
<dbReference type="CDD" id="cd14210">
    <property type="entry name" value="PKc_DYRK"/>
    <property type="match status" value="1"/>
</dbReference>
<feature type="domain" description="Protein kinase" evidence="12">
    <location>
        <begin position="484"/>
        <end position="780"/>
    </location>
</feature>
<feature type="compositionally biased region" description="Polar residues" evidence="11">
    <location>
        <begin position="299"/>
        <end position="309"/>
    </location>
</feature>
<gene>
    <name evidence="13" type="ORF">ECRASSUSDP1_LOCUS28087</name>
</gene>
<evidence type="ECO:0000256" key="9">
    <source>
        <dbReference type="ARBA" id="ARBA00049308"/>
    </source>
</evidence>
<dbReference type="EMBL" id="CAMPGE010028977">
    <property type="protein sequence ID" value="CAI2386468.1"/>
    <property type="molecule type" value="Genomic_DNA"/>
</dbReference>
<evidence type="ECO:0000256" key="6">
    <source>
        <dbReference type="ARBA" id="ARBA00022777"/>
    </source>
</evidence>
<comment type="catalytic activity">
    <reaction evidence="8">
        <text>L-seryl-[protein] + ATP = O-phospho-L-seryl-[protein] + ADP + H(+)</text>
        <dbReference type="Rhea" id="RHEA:17989"/>
        <dbReference type="Rhea" id="RHEA-COMP:9863"/>
        <dbReference type="Rhea" id="RHEA-COMP:11604"/>
        <dbReference type="ChEBI" id="CHEBI:15378"/>
        <dbReference type="ChEBI" id="CHEBI:29999"/>
        <dbReference type="ChEBI" id="CHEBI:30616"/>
        <dbReference type="ChEBI" id="CHEBI:83421"/>
        <dbReference type="ChEBI" id="CHEBI:456216"/>
        <dbReference type="EC" id="2.7.12.1"/>
    </reaction>
</comment>
<accession>A0AAD2DBE4</accession>
<dbReference type="Gene3D" id="1.10.510.10">
    <property type="entry name" value="Transferase(Phosphotransferase) domain 1"/>
    <property type="match status" value="1"/>
</dbReference>
<feature type="compositionally biased region" description="Low complexity" evidence="11">
    <location>
        <begin position="217"/>
        <end position="226"/>
    </location>
</feature>
<evidence type="ECO:0000256" key="8">
    <source>
        <dbReference type="ARBA" id="ARBA00049003"/>
    </source>
</evidence>
<evidence type="ECO:0000256" key="10">
    <source>
        <dbReference type="ARBA" id="ARBA00051680"/>
    </source>
</evidence>
<feature type="compositionally biased region" description="Polar residues" evidence="11">
    <location>
        <begin position="261"/>
        <end position="273"/>
    </location>
</feature>
<feature type="compositionally biased region" description="Basic residues" evidence="11">
    <location>
        <begin position="251"/>
        <end position="260"/>
    </location>
</feature>
<evidence type="ECO:0000256" key="3">
    <source>
        <dbReference type="ARBA" id="ARBA00022527"/>
    </source>
</evidence>
<feature type="compositionally biased region" description="Basic and acidic residues" evidence="11">
    <location>
        <begin position="376"/>
        <end position="390"/>
    </location>
</feature>
<feature type="compositionally biased region" description="Low complexity" evidence="11">
    <location>
        <begin position="234"/>
        <end position="250"/>
    </location>
</feature>
<dbReference type="InterPro" id="IPR050494">
    <property type="entry name" value="Ser_Thr_dual-spec_kinase"/>
</dbReference>
<evidence type="ECO:0000313" key="14">
    <source>
        <dbReference type="Proteomes" id="UP001295684"/>
    </source>
</evidence>
<protein>
    <recommendedName>
        <fullName evidence="2">dual-specificity kinase</fullName>
        <ecNumber evidence="2">2.7.12.1</ecNumber>
    </recommendedName>
</protein>
<comment type="catalytic activity">
    <reaction evidence="9">
        <text>L-threonyl-[protein] + ATP = O-phospho-L-threonyl-[protein] + ADP + H(+)</text>
        <dbReference type="Rhea" id="RHEA:46608"/>
        <dbReference type="Rhea" id="RHEA-COMP:11060"/>
        <dbReference type="Rhea" id="RHEA-COMP:11605"/>
        <dbReference type="ChEBI" id="CHEBI:15378"/>
        <dbReference type="ChEBI" id="CHEBI:30013"/>
        <dbReference type="ChEBI" id="CHEBI:30616"/>
        <dbReference type="ChEBI" id="CHEBI:61977"/>
        <dbReference type="ChEBI" id="CHEBI:456216"/>
        <dbReference type="EC" id="2.7.12.1"/>
    </reaction>
</comment>
<evidence type="ECO:0000259" key="12">
    <source>
        <dbReference type="PROSITE" id="PS50011"/>
    </source>
</evidence>
<dbReference type="PROSITE" id="PS00108">
    <property type="entry name" value="PROTEIN_KINASE_ST"/>
    <property type="match status" value="1"/>
</dbReference>
<dbReference type="GO" id="GO:0005737">
    <property type="term" value="C:cytoplasm"/>
    <property type="evidence" value="ECO:0007669"/>
    <property type="project" value="TreeGrafter"/>
</dbReference>
<keyword evidence="7" id="KW-0067">ATP-binding</keyword>
<dbReference type="GO" id="GO:0004712">
    <property type="term" value="F:protein serine/threonine/tyrosine kinase activity"/>
    <property type="evidence" value="ECO:0007669"/>
    <property type="project" value="UniProtKB-EC"/>
</dbReference>
<dbReference type="Proteomes" id="UP001295684">
    <property type="component" value="Unassembled WGS sequence"/>
</dbReference>
<keyword evidence="14" id="KW-1185">Reference proteome</keyword>
<proteinExistence type="inferred from homology"/>
<evidence type="ECO:0000256" key="11">
    <source>
        <dbReference type="SAM" id="MobiDB-lite"/>
    </source>
</evidence>
<sequence>MNKRSSNRQFMKMSMPNITFLKNMTTRNISTRKPSRKSEKSLNRNKSTSQRSLTNNFRKINKSKNQSSGSKHGKTNRLLQNSKRKFQVGSNESSFNRLKDIDTSAISSMVYKIGTKNAKKVGSTSNNPLSPRNSNNFQRYLMSAERQSNIRKSSKLLKSYYGEAKNMKPIKSSRESLSSTARSNARGMSKSRKSLKHSLTRQYLTKSKGQGTKKKMNLSNLMNNRRMNNHRSRASNNLTCFKSSNTNKSTSSKRLKRQHSNRSSANISQTSQKSLKRKKPKIDNLQKKITAAIGEKSHVSTSSNVSPRNQPKGKLELKNQVCMNPKFKKYLEKRIQKKVLMKPKSPVISNIKKNSVAPTRNRANLNQYLSNLQSSRNDKRKSLVKSRESHLSNPQQPSGTPLQKPKFPMSSSQALKFYRKEMSEHEMGEILDFKTIYYLGQNSDKIQASVLKSPNYGYDDKNGDYKVVLNDHIAYRYQVVDSGNSSATILGKGSFGQALKCYDCKENKLVCLKIIKSEKRFFKQGLIEVKILKYLNEAGPDEMHNGVSMEESFLFRNHLCIVFELLSINLYEFLKKNNFSGVSLGLVKRFAVQLLMCLEFLEENKIIHCDLKPENIMLVKEDRSKLKVIDFGSGCFESERMYTYIQSRFYRSPEVILGIPYTTAIDMWSLGCILCELLIGYPIFPGQNEFEQMSRIMEILDVPPKEVLEISPRKEYFFDEKDKPILKPNSKGKTRYPNTLDLGEILGVEDPIFMDFLLGTLDWNPKTRVKPIDALQHEWIAQDFPPHLFIREN</sequence>
<dbReference type="EC" id="2.7.12.1" evidence="2"/>
<keyword evidence="5" id="KW-0547">Nucleotide-binding</keyword>
<dbReference type="PROSITE" id="PS50011">
    <property type="entry name" value="PROTEIN_KINASE_DOM"/>
    <property type="match status" value="1"/>
</dbReference>
<comment type="caution">
    <text evidence="13">The sequence shown here is derived from an EMBL/GenBank/DDBJ whole genome shotgun (WGS) entry which is preliminary data.</text>
</comment>
<feature type="region of interest" description="Disordered" evidence="11">
    <location>
        <begin position="1"/>
        <end position="92"/>
    </location>
</feature>
<evidence type="ECO:0000256" key="1">
    <source>
        <dbReference type="ARBA" id="ARBA00008867"/>
    </source>
</evidence>
<feature type="compositionally biased region" description="Polar residues" evidence="11">
    <location>
        <begin position="200"/>
        <end position="210"/>
    </location>
</feature>
<comment type="catalytic activity">
    <reaction evidence="10">
        <text>L-tyrosyl-[protein] + ATP = O-phospho-L-tyrosyl-[protein] + ADP + H(+)</text>
        <dbReference type="Rhea" id="RHEA:10596"/>
        <dbReference type="Rhea" id="RHEA-COMP:10136"/>
        <dbReference type="Rhea" id="RHEA-COMP:20101"/>
        <dbReference type="ChEBI" id="CHEBI:15378"/>
        <dbReference type="ChEBI" id="CHEBI:30616"/>
        <dbReference type="ChEBI" id="CHEBI:46858"/>
        <dbReference type="ChEBI" id="CHEBI:61978"/>
        <dbReference type="ChEBI" id="CHEBI:456216"/>
        <dbReference type="EC" id="2.7.12.1"/>
    </reaction>
</comment>
<evidence type="ECO:0000256" key="4">
    <source>
        <dbReference type="ARBA" id="ARBA00022679"/>
    </source>
</evidence>
<dbReference type="GO" id="GO:0005524">
    <property type="term" value="F:ATP binding"/>
    <property type="evidence" value="ECO:0007669"/>
    <property type="project" value="UniProtKB-KW"/>
</dbReference>
<evidence type="ECO:0000256" key="7">
    <source>
        <dbReference type="ARBA" id="ARBA00022840"/>
    </source>
</evidence>
<dbReference type="Gene3D" id="3.30.10.30">
    <property type="entry name" value="DYRK"/>
    <property type="match status" value="1"/>
</dbReference>
<dbReference type="GO" id="GO:0005856">
    <property type="term" value="C:cytoskeleton"/>
    <property type="evidence" value="ECO:0007669"/>
    <property type="project" value="TreeGrafter"/>
</dbReference>
<dbReference type="Gene3D" id="3.30.200.20">
    <property type="entry name" value="Phosphorylase Kinase, domain 1"/>
    <property type="match status" value="1"/>
</dbReference>
<dbReference type="InterPro" id="IPR000719">
    <property type="entry name" value="Prot_kinase_dom"/>
</dbReference>
<keyword evidence="4" id="KW-0808">Transferase</keyword>
<dbReference type="SUPFAM" id="SSF56112">
    <property type="entry name" value="Protein kinase-like (PK-like)"/>
    <property type="match status" value="1"/>
</dbReference>
<evidence type="ECO:0000256" key="5">
    <source>
        <dbReference type="ARBA" id="ARBA00022741"/>
    </source>
</evidence>
<dbReference type="PANTHER" id="PTHR24058">
    <property type="entry name" value="DUAL SPECIFICITY PROTEIN KINASE"/>
    <property type="match status" value="1"/>
</dbReference>
<dbReference type="Pfam" id="PF00069">
    <property type="entry name" value="Pkinase"/>
    <property type="match status" value="1"/>
</dbReference>
<keyword evidence="6" id="KW-0418">Kinase</keyword>
<dbReference type="GO" id="GO:0004674">
    <property type="term" value="F:protein serine/threonine kinase activity"/>
    <property type="evidence" value="ECO:0007669"/>
    <property type="project" value="UniProtKB-KW"/>
</dbReference>
<dbReference type="SMART" id="SM00220">
    <property type="entry name" value="S_TKc"/>
    <property type="match status" value="1"/>
</dbReference>
<feature type="compositionally biased region" description="Polar residues" evidence="11">
    <location>
        <begin position="16"/>
        <end position="32"/>
    </location>
</feature>
<feature type="region of interest" description="Disordered" evidence="11">
    <location>
        <begin position="369"/>
        <end position="408"/>
    </location>
</feature>
<dbReference type="InterPro" id="IPR008271">
    <property type="entry name" value="Ser/Thr_kinase_AS"/>
</dbReference>
<feature type="compositionally biased region" description="Polar residues" evidence="11">
    <location>
        <begin position="391"/>
        <end position="401"/>
    </location>
</feature>
<dbReference type="AlphaFoldDB" id="A0AAD2DBE4"/>
<reference evidence="13" key="1">
    <citation type="submission" date="2023-07" db="EMBL/GenBank/DDBJ databases">
        <authorList>
            <consortium name="AG Swart"/>
            <person name="Singh M."/>
            <person name="Singh A."/>
            <person name="Seah K."/>
            <person name="Emmerich C."/>
        </authorList>
    </citation>
    <scope>NUCLEOTIDE SEQUENCE</scope>
    <source>
        <strain evidence="13">DP1</strain>
    </source>
</reference>
<evidence type="ECO:0000256" key="2">
    <source>
        <dbReference type="ARBA" id="ARBA00013203"/>
    </source>
</evidence>
<name>A0AAD2DBE4_EUPCR</name>
<dbReference type="InterPro" id="IPR011009">
    <property type="entry name" value="Kinase-like_dom_sf"/>
</dbReference>
<dbReference type="InterPro" id="IPR042521">
    <property type="entry name" value="DYRK"/>
</dbReference>